<evidence type="ECO:0000313" key="1">
    <source>
        <dbReference type="EMBL" id="GAA5811380.1"/>
    </source>
</evidence>
<gene>
    <name evidence="1" type="ORF">MFLAVUS_004814</name>
</gene>
<dbReference type="EMBL" id="BAABUK010000009">
    <property type="protein sequence ID" value="GAA5811380.1"/>
    <property type="molecule type" value="Genomic_DNA"/>
</dbReference>
<name>A0ABP9YWY5_9FUNG</name>
<protein>
    <submittedName>
        <fullName evidence="1">Uncharacterized protein</fullName>
    </submittedName>
</protein>
<comment type="caution">
    <text evidence="1">The sequence shown here is derived from an EMBL/GenBank/DDBJ whole genome shotgun (WGS) entry which is preliminary data.</text>
</comment>
<keyword evidence="2" id="KW-1185">Reference proteome</keyword>
<evidence type="ECO:0000313" key="2">
    <source>
        <dbReference type="Proteomes" id="UP001473302"/>
    </source>
</evidence>
<reference evidence="1 2" key="1">
    <citation type="submission" date="2024-04" db="EMBL/GenBank/DDBJ databases">
        <title>genome sequences of Mucor flavus KT1a and Helicostylum pulchrum KT1b strains isolated from the surface of a dry-aged beef.</title>
        <authorList>
            <person name="Toyotome T."/>
            <person name="Hosono M."/>
            <person name="Torimaru M."/>
            <person name="Fukuda K."/>
            <person name="Mikami N."/>
        </authorList>
    </citation>
    <scope>NUCLEOTIDE SEQUENCE [LARGE SCALE GENOMIC DNA]</scope>
    <source>
        <strain evidence="1 2">KT1a</strain>
    </source>
</reference>
<sequence>MRLIRPSDSRLTYIVDGLGVTQSVSGNVRNILVNLAQYDQDAPTAQNAPIAQDASTAQASHTNHNTQPFEEASNIELFLHSIGHRRVAGINTSENQRRLLRKIKPSCNKKHQLYYLSAELFSQG</sequence>
<organism evidence="1 2">
    <name type="scientific">Mucor flavus</name>
    <dbReference type="NCBI Taxonomy" id="439312"/>
    <lineage>
        <taxon>Eukaryota</taxon>
        <taxon>Fungi</taxon>
        <taxon>Fungi incertae sedis</taxon>
        <taxon>Mucoromycota</taxon>
        <taxon>Mucoromycotina</taxon>
        <taxon>Mucoromycetes</taxon>
        <taxon>Mucorales</taxon>
        <taxon>Mucorineae</taxon>
        <taxon>Mucoraceae</taxon>
        <taxon>Mucor</taxon>
    </lineage>
</organism>
<proteinExistence type="predicted"/>
<dbReference type="Proteomes" id="UP001473302">
    <property type="component" value="Unassembled WGS sequence"/>
</dbReference>
<accession>A0ABP9YWY5</accession>